<evidence type="ECO:0000256" key="1">
    <source>
        <dbReference type="SAM" id="Phobius"/>
    </source>
</evidence>
<reference evidence="2 3" key="1">
    <citation type="submission" date="2014-04" db="EMBL/GenBank/DDBJ databases">
        <title>Genome assembly of Hyalangium minutum DSM 14724.</title>
        <authorList>
            <person name="Sharma G."/>
            <person name="Subramanian S."/>
        </authorList>
    </citation>
    <scope>NUCLEOTIDE SEQUENCE [LARGE SCALE GENOMIC DNA]</scope>
    <source>
        <strain evidence="2 3">DSM 14724</strain>
    </source>
</reference>
<keyword evidence="3" id="KW-1185">Reference proteome</keyword>
<gene>
    <name evidence="2" type="ORF">DB31_1181</name>
</gene>
<evidence type="ECO:0000313" key="2">
    <source>
        <dbReference type="EMBL" id="KFE66116.1"/>
    </source>
</evidence>
<feature type="transmembrane region" description="Helical" evidence="1">
    <location>
        <begin position="93"/>
        <end position="111"/>
    </location>
</feature>
<dbReference type="EMBL" id="JMCB01000011">
    <property type="protein sequence ID" value="KFE66116.1"/>
    <property type="molecule type" value="Genomic_DNA"/>
</dbReference>
<dbReference type="RefSeq" id="WP_044192765.1">
    <property type="nucleotide sequence ID" value="NZ_JMCB01000011.1"/>
</dbReference>
<protein>
    <submittedName>
        <fullName evidence="2">Uncharacterized protein</fullName>
    </submittedName>
</protein>
<dbReference type="STRING" id="394096.DB31_1181"/>
<organism evidence="2 3">
    <name type="scientific">Hyalangium minutum</name>
    <dbReference type="NCBI Taxonomy" id="394096"/>
    <lineage>
        <taxon>Bacteria</taxon>
        <taxon>Pseudomonadati</taxon>
        <taxon>Myxococcota</taxon>
        <taxon>Myxococcia</taxon>
        <taxon>Myxococcales</taxon>
        <taxon>Cystobacterineae</taxon>
        <taxon>Archangiaceae</taxon>
        <taxon>Hyalangium</taxon>
    </lineage>
</organism>
<dbReference type="AlphaFoldDB" id="A0A085WEK3"/>
<keyword evidence="1" id="KW-0812">Transmembrane</keyword>
<sequence length="169" mass="19547">MNSLTLATEAQDRSFITYARVLATQILYLTPIFWLLELTQNQLFRIVQGEWGWVYPASPYHWFSFASLMIWAIGIGLMWTLHYYWFYPKRMPVWRRVAIGTVIAWSVEWAGGWVSAKLLGSPLQVWPGSPLVYVSFGALFFWMSNIVIYHLLTVNAVDLTPDYDAPADT</sequence>
<accession>A0A085WEK3</accession>
<name>A0A085WEK3_9BACT</name>
<feature type="transmembrane region" description="Helical" evidence="1">
    <location>
        <begin position="21"/>
        <end position="40"/>
    </location>
</feature>
<comment type="caution">
    <text evidence="2">The sequence shown here is derived from an EMBL/GenBank/DDBJ whole genome shotgun (WGS) entry which is preliminary data.</text>
</comment>
<dbReference type="OrthoDB" id="5508496at2"/>
<feature type="transmembrane region" description="Helical" evidence="1">
    <location>
        <begin position="131"/>
        <end position="152"/>
    </location>
</feature>
<keyword evidence="1" id="KW-1133">Transmembrane helix</keyword>
<keyword evidence="1" id="KW-0472">Membrane</keyword>
<feature type="transmembrane region" description="Helical" evidence="1">
    <location>
        <begin position="60"/>
        <end position="81"/>
    </location>
</feature>
<dbReference type="Proteomes" id="UP000028725">
    <property type="component" value="Unassembled WGS sequence"/>
</dbReference>
<dbReference type="PATRIC" id="fig|394096.3.peg.5523"/>
<proteinExistence type="predicted"/>
<evidence type="ECO:0000313" key="3">
    <source>
        <dbReference type="Proteomes" id="UP000028725"/>
    </source>
</evidence>